<dbReference type="InterPro" id="IPR012748">
    <property type="entry name" value="Rieske-like_NirD"/>
</dbReference>
<evidence type="ECO:0000256" key="5">
    <source>
        <dbReference type="ARBA" id="ARBA00023014"/>
    </source>
</evidence>
<dbReference type="EMBL" id="JAMTCK010000015">
    <property type="protein sequence ID" value="MCP2168818.1"/>
    <property type="molecule type" value="Genomic_DNA"/>
</dbReference>
<dbReference type="GO" id="GO:0004497">
    <property type="term" value="F:monooxygenase activity"/>
    <property type="evidence" value="ECO:0007669"/>
    <property type="project" value="UniProtKB-ARBA"/>
</dbReference>
<dbReference type="Proteomes" id="UP001206128">
    <property type="component" value="Unassembled WGS sequence"/>
</dbReference>
<dbReference type="InterPro" id="IPR017941">
    <property type="entry name" value="Rieske_2Fe-2S"/>
</dbReference>
<reference evidence="9" key="1">
    <citation type="submission" date="2022-06" db="EMBL/GenBank/DDBJ databases">
        <title>Genomic Encyclopedia of Archaeal and Bacterial Type Strains, Phase II (KMG-II): from individual species to whole genera.</title>
        <authorList>
            <person name="Goeker M."/>
        </authorList>
    </citation>
    <scope>NUCLEOTIDE SEQUENCE</scope>
    <source>
        <strain evidence="9">DSM 43935</strain>
    </source>
</reference>
<dbReference type="Gene3D" id="2.102.10.10">
    <property type="entry name" value="Rieske [2Fe-2S] iron-sulphur domain"/>
    <property type="match status" value="1"/>
</dbReference>
<feature type="chain" id="PRO_5042152863" evidence="7">
    <location>
        <begin position="18"/>
        <end position="151"/>
    </location>
</feature>
<organism evidence="9 10">
    <name type="scientific">Goodfellowiella coeruleoviolacea</name>
    <dbReference type="NCBI Taxonomy" id="334858"/>
    <lineage>
        <taxon>Bacteria</taxon>
        <taxon>Bacillati</taxon>
        <taxon>Actinomycetota</taxon>
        <taxon>Actinomycetes</taxon>
        <taxon>Pseudonocardiales</taxon>
        <taxon>Pseudonocardiaceae</taxon>
        <taxon>Goodfellowiella</taxon>
    </lineage>
</organism>
<dbReference type="PROSITE" id="PS51296">
    <property type="entry name" value="RIESKE"/>
    <property type="match status" value="1"/>
</dbReference>
<evidence type="ECO:0000313" key="10">
    <source>
        <dbReference type="Proteomes" id="UP001206128"/>
    </source>
</evidence>
<dbReference type="InterPro" id="IPR036922">
    <property type="entry name" value="Rieske_2Fe-2S_sf"/>
</dbReference>
<dbReference type="PANTHER" id="PTHR40562:SF1">
    <property type="entry name" value="NITRITE REDUCTASE (NADH) SMALL SUBUNIT"/>
    <property type="match status" value="1"/>
</dbReference>
<evidence type="ECO:0000256" key="1">
    <source>
        <dbReference type="ARBA" id="ARBA00022714"/>
    </source>
</evidence>
<evidence type="ECO:0000256" key="6">
    <source>
        <dbReference type="ARBA" id="ARBA00023063"/>
    </source>
</evidence>
<dbReference type="Pfam" id="PF13806">
    <property type="entry name" value="Rieske_2"/>
    <property type="match status" value="1"/>
</dbReference>
<dbReference type="GO" id="GO:0008942">
    <property type="term" value="F:nitrite reductase [NAD(P)H] activity"/>
    <property type="evidence" value="ECO:0007669"/>
    <property type="project" value="InterPro"/>
</dbReference>
<feature type="domain" description="Rieske" evidence="8">
    <location>
        <begin position="46"/>
        <end position="148"/>
    </location>
</feature>
<dbReference type="CDD" id="cd03529">
    <property type="entry name" value="Rieske_NirD"/>
    <property type="match status" value="1"/>
</dbReference>
<gene>
    <name evidence="9" type="ORF">LX83_005696</name>
</gene>
<keyword evidence="10" id="KW-1185">Reference proteome</keyword>
<dbReference type="SUPFAM" id="SSF50022">
    <property type="entry name" value="ISP domain"/>
    <property type="match status" value="1"/>
</dbReference>
<dbReference type="GO" id="GO:0051537">
    <property type="term" value="F:2 iron, 2 sulfur cluster binding"/>
    <property type="evidence" value="ECO:0007669"/>
    <property type="project" value="UniProtKB-KW"/>
</dbReference>
<dbReference type="AlphaFoldDB" id="A0AAE3KNM3"/>
<evidence type="ECO:0000256" key="2">
    <source>
        <dbReference type="ARBA" id="ARBA00022723"/>
    </source>
</evidence>
<sequence>MMTASMTGTAMTATAMTATTMTATTMTATITGPAQPARTAQDVAQWVPVCRADDLVPEQGVAALLPDLTQVAVVRTFTGELYAVSNIDPFTGAGVLARGIVGDRGGVPVLVSPLHKQAFDLSTGVCLDDQNVVLDTYPVRVVDGMVQVGLA</sequence>
<keyword evidence="7" id="KW-0732">Signal</keyword>
<name>A0AAE3KNM3_9PSEU</name>
<feature type="signal peptide" evidence="7">
    <location>
        <begin position="1"/>
        <end position="17"/>
    </location>
</feature>
<dbReference type="GO" id="GO:0016705">
    <property type="term" value="F:oxidoreductase activity, acting on paired donors, with incorporation or reduction of molecular oxygen"/>
    <property type="evidence" value="ECO:0007669"/>
    <property type="project" value="UniProtKB-ARBA"/>
</dbReference>
<evidence type="ECO:0000256" key="4">
    <source>
        <dbReference type="ARBA" id="ARBA00023004"/>
    </source>
</evidence>
<dbReference type="NCBIfam" id="TIGR02378">
    <property type="entry name" value="nirD_assim_sml"/>
    <property type="match status" value="1"/>
</dbReference>
<protein>
    <submittedName>
        <fullName evidence="9">Nitrite reductase (NADH) small subunit</fullName>
    </submittedName>
</protein>
<dbReference type="PROSITE" id="PS51300">
    <property type="entry name" value="NIRD"/>
    <property type="match status" value="1"/>
</dbReference>
<keyword evidence="5" id="KW-0411">Iron-sulfur</keyword>
<dbReference type="GO" id="GO:0042128">
    <property type="term" value="P:nitrate assimilation"/>
    <property type="evidence" value="ECO:0007669"/>
    <property type="project" value="UniProtKB-KW"/>
</dbReference>
<keyword evidence="6" id="KW-0534">Nitrate assimilation</keyword>
<dbReference type="InterPro" id="IPR017881">
    <property type="entry name" value="NirD"/>
</dbReference>
<keyword evidence="1" id="KW-0001">2Fe-2S</keyword>
<evidence type="ECO:0000259" key="8">
    <source>
        <dbReference type="PROSITE" id="PS51296"/>
    </source>
</evidence>
<dbReference type="PANTHER" id="PTHR40562">
    <property type="match status" value="1"/>
</dbReference>
<evidence type="ECO:0000256" key="3">
    <source>
        <dbReference type="ARBA" id="ARBA00023002"/>
    </source>
</evidence>
<keyword evidence="3" id="KW-0560">Oxidoreductase</keyword>
<evidence type="ECO:0000313" key="9">
    <source>
        <dbReference type="EMBL" id="MCP2168818.1"/>
    </source>
</evidence>
<proteinExistence type="predicted"/>
<keyword evidence="2" id="KW-0479">Metal-binding</keyword>
<accession>A0AAE3KNM3</accession>
<dbReference type="GO" id="GO:0046872">
    <property type="term" value="F:metal ion binding"/>
    <property type="evidence" value="ECO:0007669"/>
    <property type="project" value="UniProtKB-KW"/>
</dbReference>
<keyword evidence="4" id="KW-0408">Iron</keyword>
<evidence type="ECO:0000256" key="7">
    <source>
        <dbReference type="SAM" id="SignalP"/>
    </source>
</evidence>
<comment type="caution">
    <text evidence="9">The sequence shown here is derived from an EMBL/GenBank/DDBJ whole genome shotgun (WGS) entry which is preliminary data.</text>
</comment>